<gene>
    <name evidence="21" type="ORF">SAMN04487884_12616</name>
</gene>
<keyword evidence="9" id="KW-0862">Zinc</keyword>
<dbReference type="NCBIfam" id="TIGR01389">
    <property type="entry name" value="recQ"/>
    <property type="match status" value="1"/>
</dbReference>
<organism evidence="21 22">
    <name type="scientific">Butyrivibrio fibrisolvens</name>
    <dbReference type="NCBI Taxonomy" id="831"/>
    <lineage>
        <taxon>Bacteria</taxon>
        <taxon>Bacillati</taxon>
        <taxon>Bacillota</taxon>
        <taxon>Clostridia</taxon>
        <taxon>Lachnospirales</taxon>
        <taxon>Lachnospiraceae</taxon>
        <taxon>Butyrivibrio</taxon>
    </lineage>
</organism>
<protein>
    <recommendedName>
        <fullName evidence="16">DNA helicase RecQ</fullName>
        <ecNumber evidence="16">5.6.2.4</ecNumber>
    </recommendedName>
</protein>
<dbReference type="SMART" id="SM00487">
    <property type="entry name" value="DEXDc"/>
    <property type="match status" value="1"/>
</dbReference>
<dbReference type="SUPFAM" id="SSF52540">
    <property type="entry name" value="P-loop containing nucleoside triphosphate hydrolases"/>
    <property type="match status" value="1"/>
</dbReference>
<dbReference type="GO" id="GO:0006260">
    <property type="term" value="P:DNA replication"/>
    <property type="evidence" value="ECO:0007669"/>
    <property type="project" value="InterPro"/>
</dbReference>
<evidence type="ECO:0000256" key="16">
    <source>
        <dbReference type="NCBIfam" id="TIGR01389"/>
    </source>
</evidence>
<dbReference type="EC" id="5.6.2.4" evidence="16"/>
<dbReference type="InterPro" id="IPR027417">
    <property type="entry name" value="P-loop_NTPase"/>
</dbReference>
<dbReference type="PROSITE" id="PS50967">
    <property type="entry name" value="HRDC"/>
    <property type="match status" value="1"/>
</dbReference>
<dbReference type="GO" id="GO:0016787">
    <property type="term" value="F:hydrolase activity"/>
    <property type="evidence" value="ECO:0007669"/>
    <property type="project" value="UniProtKB-KW"/>
</dbReference>
<accession>A0A1H9W053</accession>
<dbReference type="GO" id="GO:0009378">
    <property type="term" value="F:four-way junction helicase activity"/>
    <property type="evidence" value="ECO:0007669"/>
    <property type="project" value="TreeGrafter"/>
</dbReference>
<keyword evidence="11" id="KW-0238">DNA-binding</keyword>
<dbReference type="CDD" id="cd17920">
    <property type="entry name" value="DEXHc_RecQ"/>
    <property type="match status" value="1"/>
</dbReference>
<comment type="cofactor">
    <cofactor evidence="2">
        <name>Zn(2+)</name>
        <dbReference type="ChEBI" id="CHEBI:29105"/>
    </cofactor>
</comment>
<evidence type="ECO:0000256" key="3">
    <source>
        <dbReference type="ARBA" id="ARBA00005446"/>
    </source>
</evidence>
<dbReference type="GO" id="GO:0046872">
    <property type="term" value="F:metal ion binding"/>
    <property type="evidence" value="ECO:0007669"/>
    <property type="project" value="UniProtKB-KW"/>
</dbReference>
<feature type="domain" description="HRDC" evidence="18">
    <location>
        <begin position="551"/>
        <end position="631"/>
    </location>
</feature>
<dbReference type="InterPro" id="IPR001650">
    <property type="entry name" value="Helicase_C-like"/>
</dbReference>
<dbReference type="EMBL" id="FOGJ01000026">
    <property type="protein sequence ID" value="SES27121.1"/>
    <property type="molecule type" value="Genomic_DNA"/>
</dbReference>
<dbReference type="InterPro" id="IPR018982">
    <property type="entry name" value="RQC_domain"/>
</dbReference>
<evidence type="ECO:0000256" key="11">
    <source>
        <dbReference type="ARBA" id="ARBA00023125"/>
    </source>
</evidence>
<evidence type="ECO:0000256" key="14">
    <source>
        <dbReference type="ARBA" id="ARBA00023235"/>
    </source>
</evidence>
<keyword evidence="5" id="KW-0547">Nucleotide-binding</keyword>
<evidence type="ECO:0000256" key="10">
    <source>
        <dbReference type="ARBA" id="ARBA00022840"/>
    </source>
</evidence>
<evidence type="ECO:0000256" key="15">
    <source>
        <dbReference type="ARBA" id="ARBA00034617"/>
    </source>
</evidence>
<keyword evidence="13" id="KW-0234">DNA repair</keyword>
<dbReference type="InterPro" id="IPR032284">
    <property type="entry name" value="RecQ_Zn-bd"/>
</dbReference>
<evidence type="ECO:0000256" key="8">
    <source>
        <dbReference type="ARBA" id="ARBA00022806"/>
    </source>
</evidence>
<dbReference type="GO" id="GO:0009432">
    <property type="term" value="P:SOS response"/>
    <property type="evidence" value="ECO:0007669"/>
    <property type="project" value="UniProtKB-UniRule"/>
</dbReference>
<dbReference type="AlphaFoldDB" id="A0A1H9W053"/>
<feature type="domain" description="Helicase C-terminal" evidence="20">
    <location>
        <begin position="233"/>
        <end position="384"/>
    </location>
</feature>
<comment type="similarity">
    <text evidence="3">Belongs to the helicase family. RecQ subfamily.</text>
</comment>
<evidence type="ECO:0000259" key="19">
    <source>
        <dbReference type="PROSITE" id="PS51192"/>
    </source>
</evidence>
<dbReference type="SMART" id="SM00490">
    <property type="entry name" value="HELICc"/>
    <property type="match status" value="1"/>
</dbReference>
<dbReference type="CDD" id="cd18794">
    <property type="entry name" value="SF2_C_RecQ"/>
    <property type="match status" value="1"/>
</dbReference>
<name>A0A1H9W053_BUTFI</name>
<dbReference type="Pfam" id="PF16124">
    <property type="entry name" value="RecQ_Zn_bind"/>
    <property type="match status" value="1"/>
</dbReference>
<dbReference type="SUPFAM" id="SSF46785">
    <property type="entry name" value="Winged helix' DNA-binding domain"/>
    <property type="match status" value="1"/>
</dbReference>
<comment type="catalytic activity">
    <reaction evidence="15">
        <text>Couples ATP hydrolysis with the unwinding of duplex DNA by translocating in the 3'-5' direction.</text>
        <dbReference type="EC" id="5.6.2.4"/>
    </reaction>
</comment>
<dbReference type="eggNOG" id="COG0514">
    <property type="taxonomic scope" value="Bacteria"/>
</dbReference>
<evidence type="ECO:0000256" key="2">
    <source>
        <dbReference type="ARBA" id="ARBA00001947"/>
    </source>
</evidence>
<evidence type="ECO:0000256" key="5">
    <source>
        <dbReference type="ARBA" id="ARBA00022741"/>
    </source>
</evidence>
<keyword evidence="4" id="KW-0479">Metal-binding</keyword>
<dbReference type="InterPro" id="IPR014001">
    <property type="entry name" value="Helicase_ATP-bd"/>
</dbReference>
<dbReference type="Pfam" id="PF09382">
    <property type="entry name" value="RQC"/>
    <property type="match status" value="1"/>
</dbReference>
<dbReference type="GO" id="GO:0006281">
    <property type="term" value="P:DNA repair"/>
    <property type="evidence" value="ECO:0007669"/>
    <property type="project" value="UniProtKB-KW"/>
</dbReference>
<evidence type="ECO:0000313" key="22">
    <source>
        <dbReference type="Proteomes" id="UP000182584"/>
    </source>
</evidence>
<dbReference type="Pfam" id="PF00271">
    <property type="entry name" value="Helicase_C"/>
    <property type="match status" value="1"/>
</dbReference>
<feature type="domain" description="Helicase ATP-binding" evidence="19">
    <location>
        <begin position="43"/>
        <end position="212"/>
    </location>
</feature>
<evidence type="ECO:0000256" key="17">
    <source>
        <dbReference type="SAM" id="MobiDB-lite"/>
    </source>
</evidence>
<feature type="compositionally biased region" description="Low complexity" evidence="17">
    <location>
        <begin position="649"/>
        <end position="666"/>
    </location>
</feature>
<dbReference type="InterPro" id="IPR002121">
    <property type="entry name" value="HRDC_dom"/>
</dbReference>
<evidence type="ECO:0000259" key="18">
    <source>
        <dbReference type="PROSITE" id="PS50967"/>
    </source>
</evidence>
<sequence>MRTISHVSQGPKKDFKIKTMDAREVLKTYFGYDSFKKGQDEIIEAILSGRDVLSIMPTGAGKSICYQVPALIMPGITIVISPLISLMQDQVKSLNDAGIHAGFINSSLTDRQIQLVYSRASEGAYKILYVAPERLESSDFIEFASKTKISMVTVDEAHCISQWGQDFRPSYLGIVNFIDRLPKRPVVSAFTATATMEVKEDISCILKLQDPKTVITGFDRENLYFDVEITKQKDDYVLDYIKKHPDESGIIYCATRNSVDTLYELLSKEGVPVARYHAGMTNQSRKESQDDFIYDRCPVIIATNAFGMGIDKSNVRFVIHYNMPQSMENYYQEAGRAGRDGESSRCILLFSPKDIIINKFLLEHKDFTDIPSEDVILIKERDMRRLNVMEGYCKTTGCLRNYILEYFGEKNTEPCDNCGNCHKHFIEEDRTEDAKKVINCVFETRGRYGLNIILGTLLGANRARLKELGIVNYRTYGTLKDRSEADLRILINQLILDGYLCQTADKYSVIQLGDITPLKDPATRVIVRTTQAKEPDSNKVRQIKKKTDSLTKAGYDLFDILKALRTQIAREEGMPPYIVFSDKTLIDMSAKAPLDRTAMLNVSGVGEMKYDKYGQRFISAISSYLDEHEGVVTAITDSQDEAADNTKEAAPAPAKTKAKGSKGSTAPKGHKVPFYLNPEDEDKYEYKDLCLVSEIKDELNRISTADNAKNIFGTDITKFLTEMGYIAEKNIGGRFMMAQTDEGLSKGIVTTEKVSQKGNTYPVLLYPKQVQMEIVRHYVKQS</sequence>
<evidence type="ECO:0000256" key="6">
    <source>
        <dbReference type="ARBA" id="ARBA00022763"/>
    </source>
</evidence>
<dbReference type="GO" id="GO:0043138">
    <property type="term" value="F:3'-5' DNA helicase activity"/>
    <property type="evidence" value="ECO:0007669"/>
    <property type="project" value="UniProtKB-EC"/>
</dbReference>
<dbReference type="Gene3D" id="3.40.50.300">
    <property type="entry name" value="P-loop containing nucleotide triphosphate hydrolases"/>
    <property type="match status" value="2"/>
</dbReference>
<evidence type="ECO:0000259" key="20">
    <source>
        <dbReference type="PROSITE" id="PS51194"/>
    </source>
</evidence>
<dbReference type="PANTHER" id="PTHR13710">
    <property type="entry name" value="DNA HELICASE RECQ FAMILY MEMBER"/>
    <property type="match status" value="1"/>
</dbReference>
<dbReference type="InterPro" id="IPR010997">
    <property type="entry name" value="HRDC-like_sf"/>
</dbReference>
<dbReference type="GO" id="GO:0005524">
    <property type="term" value="F:ATP binding"/>
    <property type="evidence" value="ECO:0007669"/>
    <property type="project" value="UniProtKB-KW"/>
</dbReference>
<dbReference type="NCBIfam" id="TIGR00614">
    <property type="entry name" value="recQ_fam"/>
    <property type="match status" value="1"/>
</dbReference>
<keyword evidence="10" id="KW-0067">ATP-binding</keyword>
<dbReference type="GO" id="GO:0043590">
    <property type="term" value="C:bacterial nucleoid"/>
    <property type="evidence" value="ECO:0007669"/>
    <property type="project" value="TreeGrafter"/>
</dbReference>
<evidence type="ECO:0000256" key="4">
    <source>
        <dbReference type="ARBA" id="ARBA00022723"/>
    </source>
</evidence>
<dbReference type="InterPro" id="IPR036390">
    <property type="entry name" value="WH_DNA-bd_sf"/>
</dbReference>
<dbReference type="PANTHER" id="PTHR13710:SF105">
    <property type="entry name" value="ATP-DEPENDENT DNA HELICASE Q1"/>
    <property type="match status" value="1"/>
</dbReference>
<dbReference type="Gene3D" id="1.10.150.80">
    <property type="entry name" value="HRDC domain"/>
    <property type="match status" value="1"/>
</dbReference>
<dbReference type="FunFam" id="3.40.50.300:FF:000296">
    <property type="entry name" value="ATP-dependent DNA helicase RecQ"/>
    <property type="match status" value="1"/>
</dbReference>
<dbReference type="SUPFAM" id="SSF47819">
    <property type="entry name" value="HRDC-like"/>
    <property type="match status" value="1"/>
</dbReference>
<keyword evidence="6" id="KW-0227">DNA damage</keyword>
<evidence type="ECO:0000256" key="9">
    <source>
        <dbReference type="ARBA" id="ARBA00022833"/>
    </source>
</evidence>
<dbReference type="GO" id="GO:0003677">
    <property type="term" value="F:DNA binding"/>
    <property type="evidence" value="ECO:0007669"/>
    <property type="project" value="UniProtKB-KW"/>
</dbReference>
<dbReference type="GO" id="GO:0030894">
    <property type="term" value="C:replisome"/>
    <property type="evidence" value="ECO:0007669"/>
    <property type="project" value="TreeGrafter"/>
</dbReference>
<dbReference type="Proteomes" id="UP000182584">
    <property type="component" value="Unassembled WGS sequence"/>
</dbReference>
<evidence type="ECO:0000256" key="12">
    <source>
        <dbReference type="ARBA" id="ARBA00023172"/>
    </source>
</evidence>
<dbReference type="InterPro" id="IPR011545">
    <property type="entry name" value="DEAD/DEAH_box_helicase_dom"/>
</dbReference>
<dbReference type="GO" id="GO:0005737">
    <property type="term" value="C:cytoplasm"/>
    <property type="evidence" value="ECO:0007669"/>
    <property type="project" value="TreeGrafter"/>
</dbReference>
<keyword evidence="14" id="KW-0413">Isomerase</keyword>
<dbReference type="InterPro" id="IPR006293">
    <property type="entry name" value="DNA_helicase_ATP-dep_RecQ_bac"/>
</dbReference>
<keyword evidence="8 21" id="KW-0347">Helicase</keyword>
<proteinExistence type="inferred from homology"/>
<comment type="cofactor">
    <cofactor evidence="1">
        <name>Mg(2+)</name>
        <dbReference type="ChEBI" id="CHEBI:18420"/>
    </cofactor>
</comment>
<dbReference type="PROSITE" id="PS51194">
    <property type="entry name" value="HELICASE_CTER"/>
    <property type="match status" value="1"/>
</dbReference>
<dbReference type="SMART" id="SM00956">
    <property type="entry name" value="RQC"/>
    <property type="match status" value="1"/>
</dbReference>
<keyword evidence="7" id="KW-0378">Hydrolase</keyword>
<dbReference type="InterPro" id="IPR036388">
    <property type="entry name" value="WH-like_DNA-bd_sf"/>
</dbReference>
<keyword evidence="12" id="KW-0233">DNA recombination</keyword>
<dbReference type="SMART" id="SM00341">
    <property type="entry name" value="HRDC"/>
    <property type="match status" value="1"/>
</dbReference>
<evidence type="ECO:0000256" key="13">
    <source>
        <dbReference type="ARBA" id="ARBA00023204"/>
    </source>
</evidence>
<dbReference type="Pfam" id="PF00570">
    <property type="entry name" value="HRDC"/>
    <property type="match status" value="1"/>
</dbReference>
<dbReference type="Gene3D" id="1.10.10.10">
    <property type="entry name" value="Winged helix-like DNA-binding domain superfamily/Winged helix DNA-binding domain"/>
    <property type="match status" value="1"/>
</dbReference>
<evidence type="ECO:0000313" key="21">
    <source>
        <dbReference type="EMBL" id="SES27121.1"/>
    </source>
</evidence>
<evidence type="ECO:0000256" key="1">
    <source>
        <dbReference type="ARBA" id="ARBA00001946"/>
    </source>
</evidence>
<dbReference type="PROSITE" id="PS51192">
    <property type="entry name" value="HELICASE_ATP_BIND_1"/>
    <property type="match status" value="1"/>
</dbReference>
<feature type="region of interest" description="Disordered" evidence="17">
    <location>
        <begin position="638"/>
        <end position="674"/>
    </location>
</feature>
<dbReference type="InterPro" id="IPR044876">
    <property type="entry name" value="HRDC_dom_sf"/>
</dbReference>
<dbReference type="GO" id="GO:0006310">
    <property type="term" value="P:DNA recombination"/>
    <property type="evidence" value="ECO:0007669"/>
    <property type="project" value="UniProtKB-UniRule"/>
</dbReference>
<dbReference type="InterPro" id="IPR004589">
    <property type="entry name" value="DNA_helicase_ATP-dep_RecQ"/>
</dbReference>
<reference evidence="21 22" key="1">
    <citation type="submission" date="2016-10" db="EMBL/GenBank/DDBJ databases">
        <authorList>
            <person name="de Groot N.N."/>
        </authorList>
    </citation>
    <scope>NUCLEOTIDE SEQUENCE [LARGE SCALE GENOMIC DNA]</scope>
    <source>
        <strain evidence="21 22">AR40</strain>
    </source>
</reference>
<evidence type="ECO:0000256" key="7">
    <source>
        <dbReference type="ARBA" id="ARBA00022801"/>
    </source>
</evidence>
<dbReference type="Pfam" id="PF00270">
    <property type="entry name" value="DEAD"/>
    <property type="match status" value="1"/>
</dbReference>